<gene>
    <name evidence="3" type="ORF">ENT92_02280</name>
    <name evidence="2" type="ORF">ENU14_03710</name>
</gene>
<accession>A0A7C4DAW7</accession>
<evidence type="ECO:0000313" key="3">
    <source>
        <dbReference type="EMBL" id="HGU65030.1"/>
    </source>
</evidence>
<organism evidence="2">
    <name type="scientific">Staphylothermus marinus</name>
    <dbReference type="NCBI Taxonomy" id="2280"/>
    <lineage>
        <taxon>Archaea</taxon>
        <taxon>Thermoproteota</taxon>
        <taxon>Thermoprotei</taxon>
        <taxon>Desulfurococcales</taxon>
        <taxon>Desulfurococcaceae</taxon>
        <taxon>Staphylothermus</taxon>
    </lineage>
</organism>
<protein>
    <submittedName>
        <fullName evidence="2">MarR family transcriptional regulator</fullName>
    </submittedName>
</protein>
<dbReference type="InterPro" id="IPR036390">
    <property type="entry name" value="WH_DNA-bd_sf"/>
</dbReference>
<dbReference type="AlphaFoldDB" id="A0A7C4DAW7"/>
<dbReference type="Gene3D" id="1.10.10.10">
    <property type="entry name" value="Winged helix-like DNA-binding domain superfamily/Winged helix DNA-binding domain"/>
    <property type="match status" value="1"/>
</dbReference>
<dbReference type="InterPro" id="IPR036388">
    <property type="entry name" value="WH-like_DNA-bd_sf"/>
</dbReference>
<evidence type="ECO:0000256" key="1">
    <source>
        <dbReference type="SAM" id="Coils"/>
    </source>
</evidence>
<feature type="coiled-coil region" evidence="1">
    <location>
        <begin position="1"/>
        <end position="28"/>
    </location>
</feature>
<sequence length="144" mass="16521">MSSIDERLERIEKRLIELIRRLDIIENRLKVLGLYSDEISLAFELINVFSIPVVLAIESASRLLTIFSKSDLDPISRDILKTLSTCEKLGVSEITRRVRIIRGSASRRIIRERLSRLEEKGLVVNTGSINRPLFMLKNCVENRG</sequence>
<comment type="caution">
    <text evidence="2">The sequence shown here is derived from an EMBL/GenBank/DDBJ whole genome shotgun (WGS) entry which is preliminary data.</text>
</comment>
<evidence type="ECO:0000313" key="2">
    <source>
        <dbReference type="EMBL" id="HGM58677.1"/>
    </source>
</evidence>
<reference evidence="2" key="1">
    <citation type="journal article" date="2020" name="mSystems">
        <title>Genome- and Community-Level Interaction Insights into Carbon Utilization and Element Cycling Functions of Hydrothermarchaeota in Hydrothermal Sediment.</title>
        <authorList>
            <person name="Zhou Z."/>
            <person name="Liu Y."/>
            <person name="Xu W."/>
            <person name="Pan J."/>
            <person name="Luo Z.H."/>
            <person name="Li M."/>
        </authorList>
    </citation>
    <scope>NUCLEOTIDE SEQUENCE [LARGE SCALE GENOMIC DNA]</scope>
    <source>
        <strain evidence="3">SpSt-622</strain>
        <strain evidence="2">SpSt-642</strain>
    </source>
</reference>
<dbReference type="SUPFAM" id="SSF46785">
    <property type="entry name" value="Winged helix' DNA-binding domain"/>
    <property type="match status" value="1"/>
</dbReference>
<dbReference type="EMBL" id="DTAN01000089">
    <property type="protein sequence ID" value="HGU65030.1"/>
    <property type="molecule type" value="Genomic_DNA"/>
</dbReference>
<dbReference type="EMBL" id="DTBJ01000026">
    <property type="protein sequence ID" value="HGM58677.1"/>
    <property type="molecule type" value="Genomic_DNA"/>
</dbReference>
<keyword evidence="1" id="KW-0175">Coiled coil</keyword>
<name>A0A7C4DAW7_STAMA</name>
<proteinExistence type="predicted"/>